<evidence type="ECO:0000313" key="4">
    <source>
        <dbReference type="EMBL" id="KAH0810062.1"/>
    </source>
</evidence>
<comment type="caution">
    <text evidence="4">The sequence shown here is derived from an EMBL/GenBank/DDBJ whole genome shotgun (WGS) entry which is preliminary data.</text>
</comment>
<dbReference type="Proteomes" id="UP000719412">
    <property type="component" value="Unassembled WGS sequence"/>
</dbReference>
<accession>A0A8J6H9T6</accession>
<reference evidence="4" key="2">
    <citation type="submission" date="2021-08" db="EMBL/GenBank/DDBJ databases">
        <authorList>
            <person name="Eriksson T."/>
        </authorList>
    </citation>
    <scope>NUCLEOTIDE SEQUENCE</scope>
    <source>
        <strain evidence="4">Stoneville</strain>
        <tissue evidence="4">Whole head</tissue>
    </source>
</reference>
<sequence length="243" mass="27314">METTGNGTLDRIQQEIQEALQREEELREKYNLLNNNDPPKHVNGYAASPSPEPQPPPHTPNGKAMTAPIPTAQRLFAPNPSSTKGVMQKFLKMRGKLNIVTMKPKSEPQSAWVPDTTLEPPKVTIEAGKPLRNGFIPAEEKMRRELQEFQMREAELRKERRKSQPDLMAALESEALEETNLKPARSLSLRFSTEDLTEESSSAPNSLKPARSLAELCDASDEELEPRGTHSLIMQFEKMKSQS</sequence>
<evidence type="ECO:0000259" key="3">
    <source>
        <dbReference type="Pfam" id="PF15304"/>
    </source>
</evidence>
<dbReference type="EMBL" id="JABDTM020027736">
    <property type="protein sequence ID" value="KAH0810062.1"/>
    <property type="molecule type" value="Genomic_DNA"/>
</dbReference>
<evidence type="ECO:0000313" key="5">
    <source>
        <dbReference type="Proteomes" id="UP000719412"/>
    </source>
</evidence>
<dbReference type="AlphaFoldDB" id="A0A8J6H9T6"/>
<name>A0A8J6H9T6_TENMO</name>
<feature type="region of interest" description="Disordered" evidence="2">
    <location>
        <begin position="192"/>
        <end position="243"/>
    </location>
</feature>
<feature type="domain" description="A-kinase anchor protein 2 C-terminal" evidence="3">
    <location>
        <begin position="57"/>
        <end position="186"/>
    </location>
</feature>
<evidence type="ECO:0000256" key="1">
    <source>
        <dbReference type="ARBA" id="ARBA00023054"/>
    </source>
</evidence>
<feature type="compositionally biased region" description="Pro residues" evidence="2">
    <location>
        <begin position="50"/>
        <end position="59"/>
    </location>
</feature>
<reference evidence="4" key="1">
    <citation type="journal article" date="2020" name="J Insects Food Feed">
        <title>The yellow mealworm (Tenebrio molitor) genome: a resource for the emerging insects as food and feed industry.</title>
        <authorList>
            <person name="Eriksson T."/>
            <person name="Andere A."/>
            <person name="Kelstrup H."/>
            <person name="Emery V."/>
            <person name="Picard C."/>
        </authorList>
    </citation>
    <scope>NUCLEOTIDE SEQUENCE</scope>
    <source>
        <strain evidence="4">Stoneville</strain>
        <tissue evidence="4">Whole head</tissue>
    </source>
</reference>
<evidence type="ECO:0000256" key="2">
    <source>
        <dbReference type="SAM" id="MobiDB-lite"/>
    </source>
</evidence>
<dbReference type="InterPro" id="IPR029304">
    <property type="entry name" value="AKAP2_C"/>
</dbReference>
<protein>
    <recommendedName>
        <fullName evidence="3">A-kinase anchor protein 2 C-terminal domain-containing protein</fullName>
    </recommendedName>
</protein>
<keyword evidence="1" id="KW-0175">Coiled coil</keyword>
<gene>
    <name evidence="4" type="ORF">GEV33_012728</name>
</gene>
<keyword evidence="5" id="KW-1185">Reference proteome</keyword>
<dbReference type="Pfam" id="PF15304">
    <property type="entry name" value="AKAP2_C"/>
    <property type="match status" value="1"/>
</dbReference>
<proteinExistence type="predicted"/>
<organism evidence="4 5">
    <name type="scientific">Tenebrio molitor</name>
    <name type="common">Yellow mealworm beetle</name>
    <dbReference type="NCBI Taxonomy" id="7067"/>
    <lineage>
        <taxon>Eukaryota</taxon>
        <taxon>Metazoa</taxon>
        <taxon>Ecdysozoa</taxon>
        <taxon>Arthropoda</taxon>
        <taxon>Hexapoda</taxon>
        <taxon>Insecta</taxon>
        <taxon>Pterygota</taxon>
        <taxon>Neoptera</taxon>
        <taxon>Endopterygota</taxon>
        <taxon>Coleoptera</taxon>
        <taxon>Polyphaga</taxon>
        <taxon>Cucujiformia</taxon>
        <taxon>Tenebrionidae</taxon>
        <taxon>Tenebrio</taxon>
    </lineage>
</organism>
<feature type="region of interest" description="Disordered" evidence="2">
    <location>
        <begin position="29"/>
        <end position="67"/>
    </location>
</feature>